<comment type="caution">
    <text evidence="3">The sequence shown here is derived from an EMBL/GenBank/DDBJ whole genome shotgun (WGS) entry which is preliminary data.</text>
</comment>
<evidence type="ECO:0000313" key="3">
    <source>
        <dbReference type="EMBL" id="NJP42227.1"/>
    </source>
</evidence>
<evidence type="ECO:0000256" key="1">
    <source>
        <dbReference type="SAM" id="MobiDB-lite"/>
    </source>
</evidence>
<dbReference type="PROSITE" id="PS51257">
    <property type="entry name" value="PROKAR_LIPOPROTEIN"/>
    <property type="match status" value="1"/>
</dbReference>
<evidence type="ECO:0000313" key="4">
    <source>
        <dbReference type="Proteomes" id="UP000734511"/>
    </source>
</evidence>
<gene>
    <name evidence="3" type="ORF">HCN08_02175</name>
</gene>
<dbReference type="Proteomes" id="UP000734511">
    <property type="component" value="Unassembled WGS sequence"/>
</dbReference>
<keyword evidence="4" id="KW-1185">Reference proteome</keyword>
<name>A0ABX0ZGH8_9ACTN</name>
<dbReference type="InterPro" id="IPR038885">
    <property type="entry name" value="PLB1"/>
</dbReference>
<dbReference type="PANTHER" id="PTHR21325">
    <property type="entry name" value="PHOSPHOLIPASE B, PLB1"/>
    <property type="match status" value="1"/>
</dbReference>
<protein>
    <submittedName>
        <fullName evidence="3">SGNH/GDSL hydrolase family protein</fullName>
    </submittedName>
</protein>
<dbReference type="InterPro" id="IPR001087">
    <property type="entry name" value="GDSL"/>
</dbReference>
<evidence type="ECO:0000256" key="2">
    <source>
        <dbReference type="SAM" id="SignalP"/>
    </source>
</evidence>
<reference evidence="3 4" key="1">
    <citation type="submission" date="2020-03" db="EMBL/GenBank/DDBJ databases">
        <title>WGS of actinomycetes isolated from Thailand.</title>
        <authorList>
            <person name="Thawai C."/>
        </authorList>
    </citation>
    <scope>NUCLEOTIDE SEQUENCE [LARGE SCALE GENOMIC DNA]</scope>
    <source>
        <strain evidence="3 4">PRB2-1</strain>
    </source>
</reference>
<feature type="signal peptide" evidence="2">
    <location>
        <begin position="1"/>
        <end position="25"/>
    </location>
</feature>
<dbReference type="SUPFAM" id="SSF52266">
    <property type="entry name" value="SGNH hydrolase"/>
    <property type="match status" value="1"/>
</dbReference>
<dbReference type="EMBL" id="JAATEJ010000001">
    <property type="protein sequence ID" value="NJP42227.1"/>
    <property type="molecule type" value="Genomic_DNA"/>
</dbReference>
<dbReference type="RefSeq" id="WP_167981064.1">
    <property type="nucleotide sequence ID" value="NZ_JAATEJ010000001.1"/>
</dbReference>
<dbReference type="InterPro" id="IPR036514">
    <property type="entry name" value="SGNH_hydro_sf"/>
</dbReference>
<sequence>MRALLRQALALAAGAALLGGCSAGGAPDAERGATAGSPSAHTSHSAARPVPAAPDVPKAPARPWDVRPASVAALGDSITRGFDACKPLSDCPDVSWATGSRASVDSLTHRLSAAAPATQGWNLAATGARVRDLPGQAKAAATRRPAMVTILIGANDACTSSPGTMTPVADFRAAFAKALDYLHRTLPATQVLVASIPDLEHLWSVGRGNVIGAQLWRLGLCPSMLKDADSTSAAATARRAQVRDRVVAYNAAMGDVCRTYARCRYDGGAVFRYSFGTDELSAWDWFHPNAKGQRELAALLAAVAAKPAQ</sequence>
<dbReference type="Gene3D" id="3.40.50.1110">
    <property type="entry name" value="SGNH hydrolase"/>
    <property type="match status" value="1"/>
</dbReference>
<proteinExistence type="predicted"/>
<keyword evidence="3" id="KW-0378">Hydrolase</keyword>
<organism evidence="3 4">
    <name type="scientific">Actinacidiphila epipremni</name>
    <dbReference type="NCBI Taxonomy" id="2053013"/>
    <lineage>
        <taxon>Bacteria</taxon>
        <taxon>Bacillati</taxon>
        <taxon>Actinomycetota</taxon>
        <taxon>Actinomycetes</taxon>
        <taxon>Kitasatosporales</taxon>
        <taxon>Streptomycetaceae</taxon>
        <taxon>Actinacidiphila</taxon>
    </lineage>
</organism>
<feature type="chain" id="PRO_5045696547" evidence="2">
    <location>
        <begin position="26"/>
        <end position="309"/>
    </location>
</feature>
<feature type="compositionally biased region" description="Polar residues" evidence="1">
    <location>
        <begin position="36"/>
        <end position="45"/>
    </location>
</feature>
<dbReference type="GO" id="GO:0016787">
    <property type="term" value="F:hydrolase activity"/>
    <property type="evidence" value="ECO:0007669"/>
    <property type="project" value="UniProtKB-KW"/>
</dbReference>
<dbReference type="Pfam" id="PF00657">
    <property type="entry name" value="Lipase_GDSL"/>
    <property type="match status" value="1"/>
</dbReference>
<dbReference type="PANTHER" id="PTHR21325:SF31">
    <property type="entry name" value="GH22081P-RELATED"/>
    <property type="match status" value="1"/>
</dbReference>
<keyword evidence="2" id="KW-0732">Signal</keyword>
<feature type="compositionally biased region" description="Low complexity" evidence="1">
    <location>
        <begin position="46"/>
        <end position="63"/>
    </location>
</feature>
<feature type="region of interest" description="Disordered" evidence="1">
    <location>
        <begin position="27"/>
        <end position="64"/>
    </location>
</feature>
<accession>A0ABX0ZGH8</accession>